<dbReference type="EMBL" id="RZYA01000011">
    <property type="protein sequence ID" value="RVU22254.1"/>
    <property type="molecule type" value="Genomic_DNA"/>
</dbReference>
<dbReference type="Proteomes" id="UP000283128">
    <property type="component" value="Unassembled WGS sequence"/>
</dbReference>
<dbReference type="NCBIfam" id="NF041528">
    <property type="entry name" value="strep_LAETG"/>
    <property type="match status" value="1"/>
</dbReference>
<comment type="caution">
    <text evidence="3">The sequence shown here is derived from an EMBL/GenBank/DDBJ whole genome shotgun (WGS) entry which is preliminary data.</text>
</comment>
<organism evidence="3 4">
    <name type="scientific">Streptomyces antnestii</name>
    <dbReference type="NCBI Taxonomy" id="2494256"/>
    <lineage>
        <taxon>Bacteria</taxon>
        <taxon>Bacillati</taxon>
        <taxon>Actinomycetota</taxon>
        <taxon>Actinomycetes</taxon>
        <taxon>Kitasatosporales</taxon>
        <taxon>Streptomycetaceae</taxon>
        <taxon>Streptomyces</taxon>
    </lineage>
</organism>
<dbReference type="NCBIfam" id="TIGR01167">
    <property type="entry name" value="LPXTG_anchor"/>
    <property type="match status" value="1"/>
</dbReference>
<evidence type="ECO:0000256" key="1">
    <source>
        <dbReference type="SAM" id="MobiDB-lite"/>
    </source>
</evidence>
<keyword evidence="2" id="KW-0812">Transmembrane</keyword>
<dbReference type="GO" id="GO:0006508">
    <property type="term" value="P:proteolysis"/>
    <property type="evidence" value="ECO:0007669"/>
    <property type="project" value="InterPro"/>
</dbReference>
<dbReference type="SUPFAM" id="SSF52743">
    <property type="entry name" value="Subtilisin-like"/>
    <property type="match status" value="1"/>
</dbReference>
<proteinExistence type="predicted"/>
<gene>
    <name evidence="3" type="ORF">EOT10_22665</name>
</gene>
<evidence type="ECO:0000313" key="4">
    <source>
        <dbReference type="Proteomes" id="UP000283128"/>
    </source>
</evidence>
<feature type="region of interest" description="Disordered" evidence="1">
    <location>
        <begin position="131"/>
        <end position="208"/>
    </location>
</feature>
<dbReference type="InterPro" id="IPR036852">
    <property type="entry name" value="Peptidase_S8/S53_dom_sf"/>
</dbReference>
<evidence type="ECO:0000313" key="3">
    <source>
        <dbReference type="EMBL" id="RVU22254.1"/>
    </source>
</evidence>
<dbReference type="GO" id="GO:0004252">
    <property type="term" value="F:serine-type endopeptidase activity"/>
    <property type="evidence" value="ECO:0007669"/>
    <property type="project" value="InterPro"/>
</dbReference>
<feature type="compositionally biased region" description="Basic and acidic residues" evidence="1">
    <location>
        <begin position="133"/>
        <end position="145"/>
    </location>
</feature>
<keyword evidence="2" id="KW-0472">Membrane</keyword>
<keyword evidence="2" id="KW-1133">Transmembrane helix</keyword>
<protein>
    <submittedName>
        <fullName evidence="3">LPXTG cell wall anchor domain-containing protein</fullName>
    </submittedName>
</protein>
<feature type="transmembrane region" description="Helical" evidence="2">
    <location>
        <begin position="213"/>
        <end position="231"/>
    </location>
</feature>
<keyword evidence="4" id="KW-1185">Reference proteome</keyword>
<feature type="compositionally biased region" description="Low complexity" evidence="1">
    <location>
        <begin position="163"/>
        <end position="195"/>
    </location>
</feature>
<sequence length="241" mass="24451">MGKGEAVARPVCARSRVRALSNGANLAEDNSVTENKKTWRTSGALIAAATAGAFGVGLFASPAQAHTPEWEVTCSQVSLDLTNYGSKADNTVNVTVDGKDLLPTETFQREFHKKLELPEHSKESTVRLVVKAGDGDQYSRDEKKTAPVCEGAPKPSVSPKPTPSASSPSSAATPSSAPSAAATSAAAVPVPSSKPGADSGDLAETGSSSATPVIAGAAAVVIVAGAGLVWATRRRRGSAQG</sequence>
<evidence type="ECO:0000256" key="2">
    <source>
        <dbReference type="SAM" id="Phobius"/>
    </source>
</evidence>
<dbReference type="AlphaFoldDB" id="A0A437PJL2"/>
<dbReference type="OrthoDB" id="4294391at2"/>
<accession>A0A437PJL2</accession>
<name>A0A437PJL2_9ACTN</name>
<reference evidence="3 4" key="1">
    <citation type="submission" date="2019-01" db="EMBL/GenBank/DDBJ databases">
        <title>Genome sequences of Streptomyces and Rhizobium isolates collected from root and soil.</title>
        <authorList>
            <person name="Chhettri S."/>
            <person name="Sevigny J.L."/>
            <person name="Sen A."/>
            <person name="Ennis N."/>
            <person name="Tisa L."/>
        </authorList>
    </citation>
    <scope>NUCLEOTIDE SEQUENCE [LARGE SCALE GENOMIC DNA]</scope>
    <source>
        <strain evidence="3 4">San01</strain>
    </source>
</reference>